<proteinExistence type="predicted"/>
<protein>
    <recommendedName>
        <fullName evidence="3">Protein kinase domain-containing protein</fullName>
    </recommendedName>
</protein>
<dbReference type="RefSeq" id="XP_062771292.1">
    <property type="nucleotide sequence ID" value="XM_062913263.1"/>
</dbReference>
<dbReference type="GeneID" id="87933606"/>
<accession>A0ABR0I0S5</accession>
<keyword evidence="2" id="KW-1185">Reference proteome</keyword>
<reference evidence="1 2" key="1">
    <citation type="journal article" date="2023" name="bioRxiv">
        <title>High-quality genome assemblies of four members of thePodospora anserinaspecies complex.</title>
        <authorList>
            <person name="Ament-Velasquez S.L."/>
            <person name="Vogan A.A."/>
            <person name="Wallerman O."/>
            <person name="Hartmann F."/>
            <person name="Gautier V."/>
            <person name="Silar P."/>
            <person name="Giraud T."/>
            <person name="Johannesson H."/>
        </authorList>
    </citation>
    <scope>NUCLEOTIDE SEQUENCE [LARGE SCALE GENOMIC DNA]</scope>
    <source>
        <strain evidence="1 2">CBS 411.78</strain>
    </source>
</reference>
<name>A0ABR0I0S5_9PEZI</name>
<gene>
    <name evidence="1" type="ORF">QC763_506725</name>
</gene>
<comment type="caution">
    <text evidence="1">The sequence shown here is derived from an EMBL/GenBank/DDBJ whole genome shotgun (WGS) entry which is preliminary data.</text>
</comment>
<dbReference type="Proteomes" id="UP001326199">
    <property type="component" value="Unassembled WGS sequence"/>
</dbReference>
<organism evidence="1 2">
    <name type="scientific">Podospora pseudopauciseta</name>
    <dbReference type="NCBI Taxonomy" id="2093780"/>
    <lineage>
        <taxon>Eukaryota</taxon>
        <taxon>Fungi</taxon>
        <taxon>Dikarya</taxon>
        <taxon>Ascomycota</taxon>
        <taxon>Pezizomycotina</taxon>
        <taxon>Sordariomycetes</taxon>
        <taxon>Sordariomycetidae</taxon>
        <taxon>Sordariales</taxon>
        <taxon>Podosporaceae</taxon>
        <taxon>Podospora</taxon>
    </lineage>
</organism>
<dbReference type="EMBL" id="JAFFHB010000001">
    <property type="protein sequence ID" value="KAK4673970.1"/>
    <property type="molecule type" value="Genomic_DNA"/>
</dbReference>
<evidence type="ECO:0000313" key="1">
    <source>
        <dbReference type="EMBL" id="KAK4673970.1"/>
    </source>
</evidence>
<sequence length="136" mass="15383">MRIWLHNRYSTHGTAVGYNGQNEKKIRLNEMWILAFDPGAESSFRLITVASSGLAIRIEFSNHQGKEAHPAVTEPPSEAQTTSERLIYFKERKIGSGIFGRVFRLIRACDGQYFTGKVFTPPPTSKKRRRGETDPA</sequence>
<evidence type="ECO:0008006" key="3">
    <source>
        <dbReference type="Google" id="ProtNLM"/>
    </source>
</evidence>
<evidence type="ECO:0000313" key="2">
    <source>
        <dbReference type="Proteomes" id="UP001326199"/>
    </source>
</evidence>